<proteinExistence type="predicted"/>
<evidence type="ECO:0000313" key="2">
    <source>
        <dbReference type="Proteomes" id="UP000243207"/>
    </source>
</evidence>
<dbReference type="STRING" id="487184.SAMN05216421_1750"/>
<reference evidence="2" key="1">
    <citation type="submission" date="2016-10" db="EMBL/GenBank/DDBJ databases">
        <authorList>
            <person name="Varghese N."/>
            <person name="Submissions S."/>
        </authorList>
    </citation>
    <scope>NUCLEOTIDE SEQUENCE [LARGE SCALE GENOMIC DNA]</scope>
    <source>
        <strain evidence="2">NRRL B-51270</strain>
    </source>
</reference>
<dbReference type="EMBL" id="LT629736">
    <property type="protein sequence ID" value="SDS56162.1"/>
    <property type="molecule type" value="Genomic_DNA"/>
</dbReference>
<keyword evidence="2" id="KW-1185">Reference proteome</keyword>
<organism evidence="1 2">
    <name type="scientific">Halopseudomonas xinjiangensis</name>
    <dbReference type="NCBI Taxonomy" id="487184"/>
    <lineage>
        <taxon>Bacteria</taxon>
        <taxon>Pseudomonadati</taxon>
        <taxon>Pseudomonadota</taxon>
        <taxon>Gammaproteobacteria</taxon>
        <taxon>Pseudomonadales</taxon>
        <taxon>Pseudomonadaceae</taxon>
        <taxon>Halopseudomonas</taxon>
    </lineage>
</organism>
<sequence>MQTMTPIRYAETDTLSLRQLDELNRVEKGTSFRAFKACRDALIEGVDYFHLPAQEHESLINELKSAGLVYATTVNLVLFTHSGYERIRRSAASRPAPSNDGSLT</sequence>
<gene>
    <name evidence="1" type="ORF">SAMN05216421_1750</name>
</gene>
<evidence type="ECO:0000313" key="1">
    <source>
        <dbReference type="EMBL" id="SDS56162.1"/>
    </source>
</evidence>
<accession>A0A1H1T7I0</accession>
<protein>
    <submittedName>
        <fullName evidence="1">ORF6N domain-containing protein</fullName>
    </submittedName>
</protein>
<dbReference type="Proteomes" id="UP000243207">
    <property type="component" value="Chromosome I"/>
</dbReference>
<dbReference type="AlphaFoldDB" id="A0A1H1T7I0"/>
<name>A0A1H1T7I0_9GAMM</name>